<keyword evidence="2" id="KW-1185">Reference proteome</keyword>
<evidence type="ECO:0000313" key="1">
    <source>
        <dbReference type="EMBL" id="KZT33810.1"/>
    </source>
</evidence>
<feature type="non-terminal residue" evidence="1">
    <location>
        <position position="1"/>
    </location>
</feature>
<proteinExistence type="predicted"/>
<reference evidence="1 2" key="1">
    <citation type="journal article" date="2016" name="Mol. Biol. Evol.">
        <title>Comparative Genomics of Early-Diverging Mushroom-Forming Fungi Provides Insights into the Origins of Lignocellulose Decay Capabilities.</title>
        <authorList>
            <person name="Nagy L.G."/>
            <person name="Riley R."/>
            <person name="Tritt A."/>
            <person name="Adam C."/>
            <person name="Daum C."/>
            <person name="Floudas D."/>
            <person name="Sun H."/>
            <person name="Yadav J.S."/>
            <person name="Pangilinan J."/>
            <person name="Larsson K.H."/>
            <person name="Matsuura K."/>
            <person name="Barry K."/>
            <person name="Labutti K."/>
            <person name="Kuo R."/>
            <person name="Ohm R.A."/>
            <person name="Bhattacharya S.S."/>
            <person name="Shirouzu T."/>
            <person name="Yoshinaga Y."/>
            <person name="Martin F.M."/>
            <person name="Grigoriev I.V."/>
            <person name="Hibbett D.S."/>
        </authorList>
    </citation>
    <scope>NUCLEOTIDE SEQUENCE [LARGE SCALE GENOMIC DNA]</scope>
    <source>
        <strain evidence="1 2">HHB10207 ss-3</strain>
    </source>
</reference>
<evidence type="ECO:0000313" key="2">
    <source>
        <dbReference type="Proteomes" id="UP000076798"/>
    </source>
</evidence>
<name>A0A165Z0S8_9AGAM</name>
<dbReference type="Proteomes" id="UP000076798">
    <property type="component" value="Unassembled WGS sequence"/>
</dbReference>
<protein>
    <submittedName>
        <fullName evidence="1">Uncharacterized protein</fullName>
    </submittedName>
</protein>
<gene>
    <name evidence="1" type="ORF">SISSUDRAFT_992647</name>
</gene>
<sequence length="56" mass="6617">LHPQLKTVYLRQHGWGEEQIQTLVKYCRKIWDMSYKQLNKRSAKIAVSAHVDGLFC</sequence>
<organism evidence="1 2">
    <name type="scientific">Sistotremastrum suecicum HHB10207 ss-3</name>
    <dbReference type="NCBI Taxonomy" id="1314776"/>
    <lineage>
        <taxon>Eukaryota</taxon>
        <taxon>Fungi</taxon>
        <taxon>Dikarya</taxon>
        <taxon>Basidiomycota</taxon>
        <taxon>Agaricomycotina</taxon>
        <taxon>Agaricomycetes</taxon>
        <taxon>Sistotremastrales</taxon>
        <taxon>Sistotremastraceae</taxon>
        <taxon>Sistotremastrum</taxon>
    </lineage>
</organism>
<dbReference type="EMBL" id="KV428217">
    <property type="protein sequence ID" value="KZT33810.1"/>
    <property type="molecule type" value="Genomic_DNA"/>
</dbReference>
<accession>A0A165Z0S8</accession>
<dbReference type="AlphaFoldDB" id="A0A165Z0S8"/>